<comment type="caution">
    <text evidence="3">The sequence shown here is derived from an EMBL/GenBank/DDBJ whole genome shotgun (WGS) entry which is preliminary data.</text>
</comment>
<evidence type="ECO:0000256" key="1">
    <source>
        <dbReference type="SAM" id="Phobius"/>
    </source>
</evidence>
<proteinExistence type="predicted"/>
<dbReference type="RefSeq" id="WP_160672409.1">
    <property type="nucleotide sequence ID" value="NZ_WTYN01000001.1"/>
</dbReference>
<dbReference type="Proteomes" id="UP000445582">
    <property type="component" value="Unassembled WGS sequence"/>
</dbReference>
<evidence type="ECO:0000313" key="3">
    <source>
        <dbReference type="EMBL" id="MXO62413.1"/>
    </source>
</evidence>
<keyword evidence="1" id="KW-0812">Transmembrane</keyword>
<keyword evidence="2" id="KW-0732">Signal</keyword>
<feature type="chain" id="PRO_5032471738" description="Ferrochelatase" evidence="2">
    <location>
        <begin position="23"/>
        <end position="71"/>
    </location>
</feature>
<sequence length="71" mass="6701">MKFRNLAAAAAAVSMATAPAVAAPVSRDAAPAEADSELGGSGVILGILAAALVIAGIIIAVDGGDDDPISA</sequence>
<feature type="signal peptide" evidence="2">
    <location>
        <begin position="1"/>
        <end position="22"/>
    </location>
</feature>
<accession>A0A844YFH6</accession>
<protein>
    <recommendedName>
        <fullName evidence="5">Ferrochelatase</fullName>
    </recommendedName>
</protein>
<keyword evidence="4" id="KW-1185">Reference proteome</keyword>
<reference evidence="3 4" key="1">
    <citation type="submission" date="2019-12" db="EMBL/GenBank/DDBJ databases">
        <title>Genomic-based taxomic classification of the family Erythrobacteraceae.</title>
        <authorList>
            <person name="Xu L."/>
        </authorList>
    </citation>
    <scope>NUCLEOTIDE SEQUENCE [LARGE SCALE GENOMIC DNA]</scope>
    <source>
        <strain evidence="3 4">MCCC 1A09965</strain>
    </source>
</reference>
<keyword evidence="1" id="KW-1133">Transmembrane helix</keyword>
<organism evidence="3 4">
    <name type="scientific">Qipengyuania oceanensis</name>
    <dbReference type="NCBI Taxonomy" id="1463597"/>
    <lineage>
        <taxon>Bacteria</taxon>
        <taxon>Pseudomonadati</taxon>
        <taxon>Pseudomonadota</taxon>
        <taxon>Alphaproteobacteria</taxon>
        <taxon>Sphingomonadales</taxon>
        <taxon>Erythrobacteraceae</taxon>
        <taxon>Qipengyuania</taxon>
    </lineage>
</organism>
<keyword evidence="1" id="KW-0472">Membrane</keyword>
<gene>
    <name evidence="3" type="ORF">GRI48_05235</name>
</gene>
<evidence type="ECO:0000256" key="2">
    <source>
        <dbReference type="SAM" id="SignalP"/>
    </source>
</evidence>
<name>A0A844YFH6_9SPHN</name>
<feature type="transmembrane region" description="Helical" evidence="1">
    <location>
        <begin position="38"/>
        <end position="61"/>
    </location>
</feature>
<dbReference type="AlphaFoldDB" id="A0A844YFH6"/>
<dbReference type="EMBL" id="WTYN01000001">
    <property type="protein sequence ID" value="MXO62413.1"/>
    <property type="molecule type" value="Genomic_DNA"/>
</dbReference>
<evidence type="ECO:0008006" key="5">
    <source>
        <dbReference type="Google" id="ProtNLM"/>
    </source>
</evidence>
<evidence type="ECO:0000313" key="4">
    <source>
        <dbReference type="Proteomes" id="UP000445582"/>
    </source>
</evidence>